<gene>
    <name evidence="18" type="primary">CYP3A26</name>
</gene>
<dbReference type="GO" id="GO:0005789">
    <property type="term" value="C:endoplasmic reticulum membrane"/>
    <property type="evidence" value="ECO:0007669"/>
    <property type="project" value="UniProtKB-SubCell"/>
</dbReference>
<evidence type="ECO:0000256" key="1">
    <source>
        <dbReference type="ARBA" id="ARBA00001971"/>
    </source>
</evidence>
<comment type="function">
    <text evidence="13 16">Cytochromes P450 are a group of heme-thiolate monooxygenases. In liver microsomes, this enzyme is involved in an NADPH-dependent electron transport pathway. It oxidizes a variety of structurally unrelated compounds, including steroids, fatty acids, and xenobiotics.</text>
</comment>
<organism evidence="18 19">
    <name type="scientific">Canis lupus familiaris</name>
    <name type="common">Dog</name>
    <name type="synonym">Canis familiaris</name>
    <dbReference type="NCBI Taxonomy" id="9615"/>
    <lineage>
        <taxon>Eukaryota</taxon>
        <taxon>Metazoa</taxon>
        <taxon>Chordata</taxon>
        <taxon>Craniata</taxon>
        <taxon>Vertebrata</taxon>
        <taxon>Euteleostomi</taxon>
        <taxon>Mammalia</taxon>
        <taxon>Eutheria</taxon>
        <taxon>Laurasiatheria</taxon>
        <taxon>Carnivora</taxon>
        <taxon>Caniformia</taxon>
        <taxon>Canidae</taxon>
        <taxon>Canis</taxon>
    </lineage>
</organism>
<feature type="transmembrane region" description="Helical" evidence="17">
    <location>
        <begin position="163"/>
        <end position="186"/>
    </location>
</feature>
<evidence type="ECO:0000256" key="5">
    <source>
        <dbReference type="ARBA" id="ARBA00022617"/>
    </source>
</evidence>
<evidence type="ECO:0000256" key="4">
    <source>
        <dbReference type="ARBA" id="ARBA00010617"/>
    </source>
</evidence>
<evidence type="ECO:0000256" key="2">
    <source>
        <dbReference type="ARBA" id="ARBA00004174"/>
    </source>
</evidence>
<accession>A0A8P0T288</accession>
<dbReference type="PANTHER" id="PTHR24302:SF38">
    <property type="entry name" value="CYTOCHROME P450 3A5"/>
    <property type="match status" value="1"/>
</dbReference>
<comment type="similarity">
    <text evidence="4 15">Belongs to the cytochrome P450 family.</text>
</comment>
<keyword evidence="17" id="KW-0812">Transmembrane</keyword>
<evidence type="ECO:0000256" key="15">
    <source>
        <dbReference type="RuleBase" id="RU000461"/>
    </source>
</evidence>
<evidence type="ECO:0000256" key="6">
    <source>
        <dbReference type="ARBA" id="ARBA00022723"/>
    </source>
</evidence>
<dbReference type="PRINTS" id="PR00385">
    <property type="entry name" value="P450"/>
</dbReference>
<comment type="subcellular location">
    <subcellularLocation>
        <location evidence="3 16">Endoplasmic reticulum membrane</location>
        <topology evidence="3">Peripheral membrane protein</topology>
    </subcellularLocation>
    <subcellularLocation>
        <location evidence="2 16">Microsome membrane</location>
        <topology evidence="2">Peripheral membrane protein</topology>
    </subcellularLocation>
</comment>
<protein>
    <recommendedName>
        <fullName evidence="16">Cytochrome P450 3A</fullName>
        <ecNumber evidence="16">1.14.14.-</ecNumber>
    </recommendedName>
</protein>
<dbReference type="FunFam" id="1.10.630.10:FF:000096">
    <property type="entry name" value="Cytochrome P450 3A4"/>
    <property type="match status" value="1"/>
</dbReference>
<dbReference type="InterPro" id="IPR017972">
    <property type="entry name" value="Cyt_P450_CS"/>
</dbReference>
<evidence type="ECO:0000256" key="12">
    <source>
        <dbReference type="ARBA" id="ARBA00023136"/>
    </source>
</evidence>
<evidence type="ECO:0000256" key="9">
    <source>
        <dbReference type="ARBA" id="ARBA00023002"/>
    </source>
</evidence>
<dbReference type="GO" id="GO:0016712">
    <property type="term" value="F:oxidoreductase activity, acting on paired donors, with incorporation or reduction of molecular oxygen, reduced flavin or flavoprotein as one donor, and incorporation of one atom of oxygen"/>
    <property type="evidence" value="ECO:0007669"/>
    <property type="project" value="UniProtKB-EC"/>
</dbReference>
<reference evidence="18" key="2">
    <citation type="submission" date="2025-08" db="UniProtKB">
        <authorList>
            <consortium name="Ensembl"/>
        </authorList>
    </citation>
    <scope>IDENTIFICATION</scope>
</reference>
<sequence length="500" mass="57813">MDLIPSFSMETWLLLATSLVLLYLYGTYTHGIFRKLGIPGPTPLPFVGTALGYRNGFYVFDMKCFSKYGRMWGFYDGRQPVLAITDPDMIKTVLVKECYSVFTNRRTLGPVIMKSAISLSEDEEWKRIRTLLSPTFTTGKLKETLQMIQQVEVWLLSCLDIRIYMYFLLQIVFGAYSMDVITSISFGVNIDSLNHPQDPFVENTKKLLKFDFLDPFFFSILLFPFLIPVFEILNIWLFPKKVTDFFRKSVERMKESRLKDKQKHRVDFLQLMINSQNSKEMDTHKALSDLELVAQSIVFIFAGYETTSSCLSFLMYELATHRDVQQKLQEEIDATFPNKAAPTYEALVQMEYLDMVLNETLRLYSVAGRLERVCKKDVEISGVFIPKGTVVMVPTFILHRDQNLWPEPEEFRPERFSRKNKDSINPYTYLPFGTGPRNCIGMRFAIMNMKLALVRVLQNFSFKSCKETQISLRINTRGIIQPEKPVVLKVEPRDGSVSGA</sequence>
<keyword evidence="6 14" id="KW-0479">Metal-binding</keyword>
<evidence type="ECO:0000256" key="10">
    <source>
        <dbReference type="ARBA" id="ARBA00023004"/>
    </source>
</evidence>
<dbReference type="InterPro" id="IPR008072">
    <property type="entry name" value="Cyt_P450_E_CYP3A"/>
</dbReference>
<evidence type="ECO:0000313" key="19">
    <source>
        <dbReference type="Proteomes" id="UP000002254"/>
    </source>
</evidence>
<dbReference type="Ensembl" id="ENSCAFT00000070806.2">
    <property type="protein sequence ID" value="ENSCAFP00000049540.2"/>
    <property type="gene ID" value="ENSCAFG00000014877.5"/>
</dbReference>
<dbReference type="InterPro" id="IPR001128">
    <property type="entry name" value="Cyt_P450"/>
</dbReference>
<dbReference type="SUPFAM" id="SSF48264">
    <property type="entry name" value="Cytochrome P450"/>
    <property type="match status" value="1"/>
</dbReference>
<keyword evidence="5 14" id="KW-0349">Heme</keyword>
<proteinExistence type="inferred from homology"/>
<dbReference type="EC" id="1.14.14.-" evidence="16"/>
<dbReference type="GO" id="GO:0005506">
    <property type="term" value="F:iron ion binding"/>
    <property type="evidence" value="ECO:0007669"/>
    <property type="project" value="UniProtKB-UniRule"/>
</dbReference>
<feature type="transmembrane region" description="Helical" evidence="17">
    <location>
        <begin position="12"/>
        <end position="28"/>
    </location>
</feature>
<dbReference type="PANTHER" id="PTHR24302">
    <property type="entry name" value="CYTOCHROME P450 FAMILY 3"/>
    <property type="match status" value="1"/>
</dbReference>
<evidence type="ECO:0000256" key="3">
    <source>
        <dbReference type="ARBA" id="ARBA00004406"/>
    </source>
</evidence>
<dbReference type="InterPro" id="IPR050705">
    <property type="entry name" value="Cytochrome_P450_3A"/>
</dbReference>
<evidence type="ECO:0000313" key="18">
    <source>
        <dbReference type="Ensembl" id="ENSCAFP00000049540.2"/>
    </source>
</evidence>
<keyword evidence="17" id="KW-1133">Transmembrane helix</keyword>
<evidence type="ECO:0000256" key="8">
    <source>
        <dbReference type="ARBA" id="ARBA00022848"/>
    </source>
</evidence>
<dbReference type="InterPro" id="IPR036396">
    <property type="entry name" value="Cyt_P450_sf"/>
</dbReference>
<dbReference type="PROSITE" id="PS00086">
    <property type="entry name" value="CYTOCHROME_P450"/>
    <property type="match status" value="1"/>
</dbReference>
<evidence type="ECO:0000256" key="11">
    <source>
        <dbReference type="ARBA" id="ARBA00023033"/>
    </source>
</evidence>
<evidence type="ECO:0000256" key="7">
    <source>
        <dbReference type="ARBA" id="ARBA00022824"/>
    </source>
</evidence>
<feature type="transmembrane region" description="Helical" evidence="17">
    <location>
        <begin position="216"/>
        <end position="238"/>
    </location>
</feature>
<dbReference type="GO" id="GO:0020037">
    <property type="term" value="F:heme binding"/>
    <property type="evidence" value="ECO:0007669"/>
    <property type="project" value="UniProtKB-UniRule"/>
</dbReference>
<keyword evidence="10 14" id="KW-0408">Iron</keyword>
<dbReference type="AlphaFoldDB" id="A0A8P0T288"/>
<keyword evidence="12 17" id="KW-0472">Membrane</keyword>
<comment type="catalytic activity">
    <reaction evidence="16">
        <text>an organic molecule + reduced [NADPH--hemoprotein reductase] + O2 = an alcohol + oxidized [NADPH--hemoprotein reductase] + H2O + H(+)</text>
        <dbReference type="Rhea" id="RHEA:17149"/>
        <dbReference type="Rhea" id="RHEA-COMP:11964"/>
        <dbReference type="Rhea" id="RHEA-COMP:11965"/>
        <dbReference type="ChEBI" id="CHEBI:15377"/>
        <dbReference type="ChEBI" id="CHEBI:15378"/>
        <dbReference type="ChEBI" id="CHEBI:15379"/>
        <dbReference type="ChEBI" id="CHEBI:30879"/>
        <dbReference type="ChEBI" id="CHEBI:57618"/>
        <dbReference type="ChEBI" id="CHEBI:58210"/>
        <dbReference type="ChEBI" id="CHEBI:142491"/>
        <dbReference type="EC" id="1.14.14.1"/>
    </reaction>
</comment>
<feature type="binding site" description="axial binding residue" evidence="14">
    <location>
        <position position="439"/>
    </location>
    <ligand>
        <name>heme</name>
        <dbReference type="ChEBI" id="CHEBI:30413"/>
    </ligand>
    <ligandPart>
        <name>Fe</name>
        <dbReference type="ChEBI" id="CHEBI:18248"/>
    </ligandPart>
</feature>
<keyword evidence="11 15" id="KW-0503">Monooxygenase</keyword>
<evidence type="ECO:0000256" key="17">
    <source>
        <dbReference type="SAM" id="Phobius"/>
    </source>
</evidence>
<evidence type="ECO:0000256" key="16">
    <source>
        <dbReference type="RuleBase" id="RU368049"/>
    </source>
</evidence>
<name>A0A8P0T288_CANLF</name>
<keyword evidence="7 16" id="KW-0256">Endoplasmic reticulum</keyword>
<keyword evidence="8 16" id="KW-0492">Microsome</keyword>
<dbReference type="PRINTS" id="PR00464">
    <property type="entry name" value="EP450II"/>
</dbReference>
<dbReference type="PRINTS" id="PR01689">
    <property type="entry name" value="EP450IICYP3A"/>
</dbReference>
<comment type="cofactor">
    <cofactor evidence="1 14 16">
        <name>heme</name>
        <dbReference type="ChEBI" id="CHEBI:30413"/>
    </cofactor>
</comment>
<keyword evidence="9 15" id="KW-0560">Oxidoreductase</keyword>
<evidence type="ECO:0000256" key="13">
    <source>
        <dbReference type="ARBA" id="ARBA00037347"/>
    </source>
</evidence>
<reference evidence="18 19" key="1">
    <citation type="journal article" date="2005" name="Nature">
        <title>Genome sequence, comparative analysis and haplotype structure of the domestic dog.</title>
        <authorList>
            <consortium name="Broad Sequencing Platform"/>
            <person name="Lindblad-Toh K."/>
            <person name="Wade C.M."/>
            <person name="Mikkelsen T.S."/>
            <person name="Karlsson E.K."/>
            <person name="Jaffe D.B."/>
            <person name="Kamal M."/>
            <person name="Clamp M."/>
            <person name="Chang J.L."/>
            <person name="Kulbokas E.J. III"/>
            <person name="Zody M.C."/>
            <person name="Mauceli E."/>
            <person name="Xie X."/>
            <person name="Breen M."/>
            <person name="Wayne R.K."/>
            <person name="Ostrander E.A."/>
            <person name="Ponting C.P."/>
            <person name="Galibert F."/>
            <person name="Smith D.R."/>
            <person name="DeJong P.J."/>
            <person name="Kirkness E."/>
            <person name="Alvarez P."/>
            <person name="Biagi T."/>
            <person name="Brockman W."/>
            <person name="Butler J."/>
            <person name="Chin C.W."/>
            <person name="Cook A."/>
            <person name="Cuff J."/>
            <person name="Daly M.J."/>
            <person name="DeCaprio D."/>
            <person name="Gnerre S."/>
            <person name="Grabherr M."/>
            <person name="Kellis M."/>
            <person name="Kleber M."/>
            <person name="Bardeleben C."/>
            <person name="Goodstadt L."/>
            <person name="Heger A."/>
            <person name="Hitte C."/>
            <person name="Kim L."/>
            <person name="Koepfli K.P."/>
            <person name="Parker H.G."/>
            <person name="Pollinger J.P."/>
            <person name="Searle S.M."/>
            <person name="Sutter N.B."/>
            <person name="Thomas R."/>
            <person name="Webber C."/>
            <person name="Baldwin J."/>
            <person name="Abebe A."/>
            <person name="Abouelleil A."/>
            <person name="Aftuck L."/>
            <person name="Ait-Zahra M."/>
            <person name="Aldredge T."/>
            <person name="Allen N."/>
            <person name="An P."/>
            <person name="Anderson S."/>
            <person name="Antoine C."/>
            <person name="Arachchi H."/>
            <person name="Aslam A."/>
            <person name="Ayotte L."/>
            <person name="Bachantsang P."/>
            <person name="Barry A."/>
            <person name="Bayul T."/>
            <person name="Benamara M."/>
            <person name="Berlin A."/>
            <person name="Bessette D."/>
            <person name="Blitshteyn B."/>
            <person name="Bloom T."/>
            <person name="Blye J."/>
            <person name="Boguslavskiy L."/>
            <person name="Bonnet C."/>
            <person name="Boukhgalter B."/>
            <person name="Brown A."/>
            <person name="Cahill P."/>
            <person name="Calixte N."/>
            <person name="Camarata J."/>
            <person name="Cheshatsang Y."/>
            <person name="Chu J."/>
            <person name="Citroen M."/>
            <person name="Collymore A."/>
            <person name="Cooke P."/>
            <person name="Dawoe T."/>
            <person name="Daza R."/>
            <person name="Decktor K."/>
            <person name="DeGray S."/>
            <person name="Dhargay N."/>
            <person name="Dooley K."/>
            <person name="Dooley K."/>
            <person name="Dorje P."/>
            <person name="Dorjee K."/>
            <person name="Dorris L."/>
            <person name="Duffey N."/>
            <person name="Dupes A."/>
            <person name="Egbiremolen O."/>
            <person name="Elong R."/>
            <person name="Falk J."/>
            <person name="Farina A."/>
            <person name="Faro S."/>
            <person name="Ferguson D."/>
            <person name="Ferreira P."/>
            <person name="Fisher S."/>
            <person name="FitzGerald M."/>
            <person name="Foley K."/>
            <person name="Foley C."/>
            <person name="Franke A."/>
            <person name="Friedrich D."/>
            <person name="Gage D."/>
            <person name="Garber M."/>
            <person name="Gearin G."/>
            <person name="Giannoukos G."/>
            <person name="Goode T."/>
            <person name="Goyette A."/>
            <person name="Graham J."/>
            <person name="Grandbois E."/>
            <person name="Gyaltsen K."/>
            <person name="Hafez N."/>
            <person name="Hagopian D."/>
            <person name="Hagos B."/>
            <person name="Hall J."/>
            <person name="Healy C."/>
            <person name="Hegarty R."/>
            <person name="Honan T."/>
            <person name="Horn A."/>
            <person name="Houde N."/>
            <person name="Hughes L."/>
            <person name="Hunnicutt L."/>
            <person name="Husby M."/>
            <person name="Jester B."/>
            <person name="Jones C."/>
            <person name="Kamat A."/>
            <person name="Kanga B."/>
            <person name="Kells C."/>
            <person name="Khazanovich D."/>
            <person name="Kieu A.C."/>
            <person name="Kisner P."/>
            <person name="Kumar M."/>
            <person name="Lance K."/>
            <person name="Landers T."/>
            <person name="Lara M."/>
            <person name="Lee W."/>
            <person name="Leger J.P."/>
            <person name="Lennon N."/>
            <person name="Leuper L."/>
            <person name="LeVine S."/>
            <person name="Liu J."/>
            <person name="Liu X."/>
            <person name="Lokyitsang Y."/>
            <person name="Lokyitsang T."/>
            <person name="Lui A."/>
            <person name="Macdonald J."/>
            <person name="Major J."/>
            <person name="Marabella R."/>
            <person name="Maru K."/>
            <person name="Matthews C."/>
            <person name="McDonough S."/>
            <person name="Mehta T."/>
            <person name="Meldrim J."/>
            <person name="Melnikov A."/>
            <person name="Meneus L."/>
            <person name="Mihalev A."/>
            <person name="Mihova T."/>
            <person name="Miller K."/>
            <person name="Mittelman R."/>
            <person name="Mlenga V."/>
            <person name="Mulrain L."/>
            <person name="Munson G."/>
            <person name="Navidi A."/>
            <person name="Naylor J."/>
            <person name="Nguyen T."/>
            <person name="Nguyen N."/>
            <person name="Nguyen C."/>
            <person name="Nguyen T."/>
            <person name="Nicol R."/>
            <person name="Norbu N."/>
            <person name="Norbu C."/>
            <person name="Novod N."/>
            <person name="Nyima T."/>
            <person name="Olandt P."/>
            <person name="O'Neill B."/>
            <person name="O'Neill K."/>
            <person name="Osman S."/>
            <person name="Oyono L."/>
            <person name="Patti C."/>
            <person name="Perrin D."/>
            <person name="Phunkhang P."/>
            <person name="Pierre F."/>
            <person name="Priest M."/>
            <person name="Rachupka A."/>
            <person name="Raghuraman S."/>
            <person name="Rameau R."/>
            <person name="Ray V."/>
            <person name="Raymond C."/>
            <person name="Rege F."/>
            <person name="Rise C."/>
            <person name="Rogers J."/>
            <person name="Rogov P."/>
            <person name="Sahalie J."/>
            <person name="Settipalli S."/>
            <person name="Sharpe T."/>
            <person name="Shea T."/>
            <person name="Sheehan M."/>
            <person name="Sherpa N."/>
            <person name="Shi J."/>
            <person name="Shih D."/>
            <person name="Sloan J."/>
            <person name="Smith C."/>
            <person name="Sparrow T."/>
            <person name="Stalker J."/>
            <person name="Stange-Thomann N."/>
            <person name="Stavropoulos S."/>
            <person name="Stone C."/>
            <person name="Stone S."/>
            <person name="Sykes S."/>
            <person name="Tchuinga P."/>
            <person name="Tenzing P."/>
            <person name="Tesfaye S."/>
            <person name="Thoulutsang D."/>
            <person name="Thoulutsang Y."/>
            <person name="Topham K."/>
            <person name="Topping I."/>
            <person name="Tsamla T."/>
            <person name="Vassiliev H."/>
            <person name="Venkataraman V."/>
            <person name="Vo A."/>
            <person name="Wangchuk T."/>
            <person name="Wangdi T."/>
            <person name="Weiand M."/>
            <person name="Wilkinson J."/>
            <person name="Wilson A."/>
            <person name="Yadav S."/>
            <person name="Yang S."/>
            <person name="Yang X."/>
            <person name="Young G."/>
            <person name="Yu Q."/>
            <person name="Zainoun J."/>
            <person name="Zembek L."/>
            <person name="Zimmer A."/>
            <person name="Lander E.S."/>
        </authorList>
    </citation>
    <scope>NUCLEOTIDE SEQUENCE [LARGE SCALE GENOMIC DNA]</scope>
    <source>
        <strain evidence="18">Boxer</strain>
    </source>
</reference>
<dbReference type="InterPro" id="IPR002402">
    <property type="entry name" value="Cyt_P450_E_grp-II"/>
</dbReference>
<evidence type="ECO:0000256" key="14">
    <source>
        <dbReference type="PIRSR" id="PIRSR602402-1"/>
    </source>
</evidence>
<dbReference type="Gene3D" id="1.10.630.10">
    <property type="entry name" value="Cytochrome P450"/>
    <property type="match status" value="1"/>
</dbReference>
<dbReference type="CDD" id="cd20650">
    <property type="entry name" value="CYP3A"/>
    <property type="match status" value="1"/>
</dbReference>
<dbReference type="Pfam" id="PF00067">
    <property type="entry name" value="p450"/>
    <property type="match status" value="1"/>
</dbReference>
<dbReference type="Proteomes" id="UP000002254">
    <property type="component" value="Chromosome 6"/>
</dbReference>